<dbReference type="GO" id="GO:0005874">
    <property type="term" value="C:microtubule"/>
    <property type="evidence" value="ECO:0007669"/>
    <property type="project" value="InterPro"/>
</dbReference>
<dbReference type="PROSITE" id="PS51730">
    <property type="entry name" value="GNAT_ATAT"/>
    <property type="match status" value="1"/>
</dbReference>
<evidence type="ECO:0000313" key="5">
    <source>
        <dbReference type="Proteomes" id="UP000887574"/>
    </source>
</evidence>
<feature type="compositionally biased region" description="Basic and acidic residues" evidence="3">
    <location>
        <begin position="222"/>
        <end position="252"/>
    </location>
</feature>
<dbReference type="WBParaSite" id="jg17646">
    <property type="protein sequence ID" value="jg17646"/>
    <property type="gene ID" value="jg17646"/>
</dbReference>
<evidence type="ECO:0000256" key="1">
    <source>
        <dbReference type="ARBA" id="ARBA00022679"/>
    </source>
</evidence>
<dbReference type="PANTHER" id="PTHR12327">
    <property type="entry name" value="ALPHA-TUBULIN N-ACETYLTRANSFERASE 1"/>
    <property type="match status" value="1"/>
</dbReference>
<dbReference type="Gene3D" id="3.40.630.30">
    <property type="match status" value="1"/>
</dbReference>
<feature type="domain" description="N-acetyltransferase" evidence="4">
    <location>
        <begin position="1"/>
        <end position="175"/>
    </location>
</feature>
<evidence type="ECO:0000256" key="2">
    <source>
        <dbReference type="ARBA" id="ARBA00023315"/>
    </source>
</evidence>
<evidence type="ECO:0000313" key="6">
    <source>
        <dbReference type="WBParaSite" id="jg17646"/>
    </source>
</evidence>
<keyword evidence="1" id="KW-0808">Transferase</keyword>
<evidence type="ECO:0000259" key="4">
    <source>
        <dbReference type="PROSITE" id="PS51730"/>
    </source>
</evidence>
<accession>A0A915D9V9</accession>
<protein>
    <submittedName>
        <fullName evidence="6">N-acetyltransferase domain-containing protein</fullName>
    </submittedName>
</protein>
<dbReference type="InterPro" id="IPR007965">
    <property type="entry name" value="GNAT_ATAT"/>
</dbReference>
<dbReference type="GO" id="GO:0019799">
    <property type="term" value="F:tubulin N-acetyltransferase activity"/>
    <property type="evidence" value="ECO:0007669"/>
    <property type="project" value="InterPro"/>
</dbReference>
<dbReference type="InterPro" id="IPR038746">
    <property type="entry name" value="Atat"/>
</dbReference>
<dbReference type="AlphaFoldDB" id="A0A915D9V9"/>
<keyword evidence="2" id="KW-0012">Acyltransferase</keyword>
<organism evidence="5 6">
    <name type="scientific">Ditylenchus dipsaci</name>
    <dbReference type="NCBI Taxonomy" id="166011"/>
    <lineage>
        <taxon>Eukaryota</taxon>
        <taxon>Metazoa</taxon>
        <taxon>Ecdysozoa</taxon>
        <taxon>Nematoda</taxon>
        <taxon>Chromadorea</taxon>
        <taxon>Rhabditida</taxon>
        <taxon>Tylenchina</taxon>
        <taxon>Tylenchomorpha</taxon>
        <taxon>Sphaerularioidea</taxon>
        <taxon>Anguinidae</taxon>
        <taxon>Anguininae</taxon>
        <taxon>Ditylenchus</taxon>
    </lineage>
</organism>
<dbReference type="PANTHER" id="PTHR12327:SF0">
    <property type="entry name" value="ALPHA-TUBULIN N-ACETYLTRANSFERASE 1"/>
    <property type="match status" value="1"/>
</dbReference>
<dbReference type="Proteomes" id="UP000887574">
    <property type="component" value="Unplaced"/>
</dbReference>
<name>A0A915D9V9_9BILA</name>
<evidence type="ECO:0000256" key="3">
    <source>
        <dbReference type="SAM" id="MobiDB-lite"/>
    </source>
</evidence>
<keyword evidence="5" id="KW-1185">Reference proteome</keyword>
<dbReference type="Pfam" id="PF05301">
    <property type="entry name" value="Acetyltransf_16"/>
    <property type="match status" value="1"/>
</dbReference>
<feature type="region of interest" description="Disordered" evidence="3">
    <location>
        <begin position="212"/>
        <end position="252"/>
    </location>
</feature>
<sequence>MEIPVDLSSIFKDSVQRLDSAAVKGMNVKKNPGVQRAIDMVGQLSAEAQSLKKPLTTFDKLLESEDNQAIYLMWKKNEAKTNASIVIGFLKAARRKLYLNDAKGKSFVNTPVCILDFYVHPSFQKQGYAMHEKVEPIQCAFDKPSTLLLEFLKKNYKLENPVWQSTNFVAFPGFFESLTKKEGDHPKANGVHTNSSVFDGSHSELTSPRACEKDSVGGLIHGDQKMDSKVEAAKDSPQGRKNTRDFGHQSIW</sequence>
<proteinExistence type="predicted"/>
<reference evidence="6" key="1">
    <citation type="submission" date="2022-11" db="UniProtKB">
        <authorList>
            <consortium name="WormBaseParasite"/>
        </authorList>
    </citation>
    <scope>IDENTIFICATION</scope>
</reference>